<reference evidence="2 3" key="1">
    <citation type="journal article" date="2015" name="Genome Biol. Evol.">
        <title>Phylogenomic analyses indicate that early fungi evolved digesting cell walls of algal ancestors of land plants.</title>
        <authorList>
            <person name="Chang Y."/>
            <person name="Wang S."/>
            <person name="Sekimoto S."/>
            <person name="Aerts A.L."/>
            <person name="Choi C."/>
            <person name="Clum A."/>
            <person name="LaButti K.M."/>
            <person name="Lindquist E.A."/>
            <person name="Yee Ngan C."/>
            <person name="Ohm R.A."/>
            <person name="Salamov A.A."/>
            <person name="Grigoriev I.V."/>
            <person name="Spatafora J.W."/>
            <person name="Berbee M.L."/>
        </authorList>
    </citation>
    <scope>NUCLEOTIDE SEQUENCE [LARGE SCALE GENOMIC DNA]</scope>
    <source>
        <strain evidence="2 3">JEL478</strain>
    </source>
</reference>
<evidence type="ECO:0000313" key="2">
    <source>
        <dbReference type="EMBL" id="KXS15777.1"/>
    </source>
</evidence>
<keyword evidence="3" id="KW-1185">Reference proteome</keyword>
<dbReference type="Proteomes" id="UP000070544">
    <property type="component" value="Unassembled WGS sequence"/>
</dbReference>
<dbReference type="EMBL" id="KQ965760">
    <property type="protein sequence ID" value="KXS15777.1"/>
    <property type="molecule type" value="Genomic_DNA"/>
</dbReference>
<proteinExistence type="predicted"/>
<organism evidence="2 3">
    <name type="scientific">Gonapodya prolifera (strain JEL478)</name>
    <name type="common">Monoblepharis prolifera</name>
    <dbReference type="NCBI Taxonomy" id="1344416"/>
    <lineage>
        <taxon>Eukaryota</taxon>
        <taxon>Fungi</taxon>
        <taxon>Fungi incertae sedis</taxon>
        <taxon>Chytridiomycota</taxon>
        <taxon>Chytridiomycota incertae sedis</taxon>
        <taxon>Monoblepharidomycetes</taxon>
        <taxon>Monoblepharidales</taxon>
        <taxon>Gonapodyaceae</taxon>
        <taxon>Gonapodya</taxon>
    </lineage>
</organism>
<accession>A0A139AG59</accession>
<gene>
    <name evidence="2" type="ORF">M427DRAFT_321632</name>
</gene>
<protein>
    <submittedName>
        <fullName evidence="2">Uncharacterized protein</fullName>
    </submittedName>
</protein>
<dbReference type="AlphaFoldDB" id="A0A139AG59"/>
<evidence type="ECO:0000256" key="1">
    <source>
        <dbReference type="SAM" id="MobiDB-lite"/>
    </source>
</evidence>
<sequence length="180" mass="21025">MMQLNRARCRHSNSHRGEGRPIAHTGESRGAVSPRDVFSNFGIRLLDEIERQLLQYISTLGSRHCLTPVEGSTIALATGGGFVCSFSRATWTMPPWRWQRGQRLWTFYALPHLSRMNTPVRLTTLQLVLRRKFYQQLVSSPRIRFRRGTSHHIPTEFWDILGFEIYHAIRAFFRWPTNND</sequence>
<feature type="region of interest" description="Disordered" evidence="1">
    <location>
        <begin position="1"/>
        <end position="32"/>
    </location>
</feature>
<name>A0A139AG59_GONPJ</name>
<evidence type="ECO:0000313" key="3">
    <source>
        <dbReference type="Proteomes" id="UP000070544"/>
    </source>
</evidence>